<feature type="transmembrane region" description="Helical" evidence="1">
    <location>
        <begin position="45"/>
        <end position="71"/>
    </location>
</feature>
<accession>A0ABS8NBU6</accession>
<proteinExistence type="predicted"/>
<feature type="transmembrane region" description="Helical" evidence="1">
    <location>
        <begin position="6"/>
        <end position="24"/>
    </location>
</feature>
<evidence type="ECO:0000256" key="1">
    <source>
        <dbReference type="SAM" id="Phobius"/>
    </source>
</evidence>
<evidence type="ECO:0000313" key="2">
    <source>
        <dbReference type="EMBL" id="MCC9296654.1"/>
    </source>
</evidence>
<dbReference type="Proteomes" id="UP001165422">
    <property type="component" value="Unassembled WGS sequence"/>
</dbReference>
<dbReference type="EMBL" id="JAJJPB010000040">
    <property type="protein sequence ID" value="MCC9296654.1"/>
    <property type="molecule type" value="Genomic_DNA"/>
</dbReference>
<keyword evidence="1" id="KW-0812">Transmembrane</keyword>
<gene>
    <name evidence="2" type="ORF">LN736_17590</name>
</gene>
<protein>
    <submittedName>
        <fullName evidence="2">Uncharacterized protein</fullName>
    </submittedName>
</protein>
<evidence type="ECO:0000313" key="3">
    <source>
        <dbReference type="Proteomes" id="UP001165422"/>
    </source>
</evidence>
<comment type="caution">
    <text evidence="2">The sequence shown here is derived from an EMBL/GenBank/DDBJ whole genome shotgun (WGS) entry which is preliminary data.</text>
</comment>
<dbReference type="RefSeq" id="WP_150358190.1">
    <property type="nucleotide sequence ID" value="NZ_JAJJPB010000040.1"/>
</dbReference>
<keyword evidence="3" id="KW-1185">Reference proteome</keyword>
<keyword evidence="1" id="KW-0472">Membrane</keyword>
<name>A0ABS8NBU6_9CLOT</name>
<sequence length="193" mass="22229">MLFFLYISGFLAVLVGIKLFYKQNKKIANKNYSEKKILQYWIKRMIVNITTMCLTAIFVLFIVPLLIWIFAPKETGTVDKILESKNLTPISSSNKNSYIKEVLNGNAKSCLVNIDDNGNQSLQNFNSKSVEIVSTDKEKPKYERIAEYKIKKLKGNWIIPNSVNDIYANVYIDYSQKNFIRNKVKLIVPANSK</sequence>
<reference evidence="2" key="1">
    <citation type="submission" date="2021-11" db="EMBL/GenBank/DDBJ databases">
        <authorList>
            <person name="Qingchun L."/>
            <person name="Dong Z."/>
            <person name="Zongwei Q."/>
            <person name="Jia Z."/>
            <person name="Duotao L."/>
        </authorList>
    </citation>
    <scope>NUCLEOTIDE SEQUENCE</scope>
    <source>
        <strain evidence="2">WLY-B-L2</strain>
    </source>
</reference>
<keyword evidence="1" id="KW-1133">Transmembrane helix</keyword>
<organism evidence="2 3">
    <name type="scientific">Clostridium aromativorans</name>
    <dbReference type="NCBI Taxonomy" id="2836848"/>
    <lineage>
        <taxon>Bacteria</taxon>
        <taxon>Bacillati</taxon>
        <taxon>Bacillota</taxon>
        <taxon>Clostridia</taxon>
        <taxon>Eubacteriales</taxon>
        <taxon>Clostridiaceae</taxon>
        <taxon>Clostridium</taxon>
    </lineage>
</organism>